<organism evidence="1 2">
    <name type="scientific">Eretmocerus hayati</name>
    <dbReference type="NCBI Taxonomy" id="131215"/>
    <lineage>
        <taxon>Eukaryota</taxon>
        <taxon>Metazoa</taxon>
        <taxon>Ecdysozoa</taxon>
        <taxon>Arthropoda</taxon>
        <taxon>Hexapoda</taxon>
        <taxon>Insecta</taxon>
        <taxon>Pterygota</taxon>
        <taxon>Neoptera</taxon>
        <taxon>Endopterygota</taxon>
        <taxon>Hymenoptera</taxon>
        <taxon>Apocrita</taxon>
        <taxon>Proctotrupomorpha</taxon>
        <taxon>Chalcidoidea</taxon>
        <taxon>Aphelinidae</taxon>
        <taxon>Aphelininae</taxon>
        <taxon>Eretmocerus</taxon>
    </lineage>
</organism>
<name>A0ACC2NQA4_9HYME</name>
<dbReference type="EMBL" id="CM056743">
    <property type="protein sequence ID" value="KAJ8673292.1"/>
    <property type="molecule type" value="Genomic_DNA"/>
</dbReference>
<evidence type="ECO:0000313" key="2">
    <source>
        <dbReference type="Proteomes" id="UP001239111"/>
    </source>
</evidence>
<dbReference type="Proteomes" id="UP001239111">
    <property type="component" value="Chromosome 3"/>
</dbReference>
<protein>
    <submittedName>
        <fullName evidence="1">Uncharacterized protein</fullName>
    </submittedName>
</protein>
<accession>A0ACC2NQA4</accession>
<reference evidence="1" key="1">
    <citation type="submission" date="2023-04" db="EMBL/GenBank/DDBJ databases">
        <title>A chromosome-level genome assembly of the parasitoid wasp Eretmocerus hayati.</title>
        <authorList>
            <person name="Zhong Y."/>
            <person name="Liu S."/>
            <person name="Liu Y."/>
        </authorList>
    </citation>
    <scope>NUCLEOTIDE SEQUENCE</scope>
    <source>
        <strain evidence="1">ZJU_SS_LIU_2023</strain>
    </source>
</reference>
<proteinExistence type="predicted"/>
<evidence type="ECO:0000313" key="1">
    <source>
        <dbReference type="EMBL" id="KAJ8673292.1"/>
    </source>
</evidence>
<keyword evidence="2" id="KW-1185">Reference proteome</keyword>
<gene>
    <name evidence="1" type="ORF">QAD02_004554</name>
</gene>
<comment type="caution">
    <text evidence="1">The sequence shown here is derived from an EMBL/GenBank/DDBJ whole genome shotgun (WGS) entry which is preliminary data.</text>
</comment>
<sequence>MVKGVGRMELLITTKKNKGKVWIGENEMSWRTEQSLKRCSPPSIQSATTNMTTTTTTASCVEGSGSHHPRLSPNSITPTNNPDLRSPSSVQVKHLRASPGNLLKKSEANPLVLLKQTLPAPPDTMC</sequence>